<proteinExistence type="predicted"/>
<organism evidence="1 2">
    <name type="scientific">Persea americana</name>
    <name type="common">Avocado</name>
    <dbReference type="NCBI Taxonomy" id="3435"/>
    <lineage>
        <taxon>Eukaryota</taxon>
        <taxon>Viridiplantae</taxon>
        <taxon>Streptophyta</taxon>
        <taxon>Embryophyta</taxon>
        <taxon>Tracheophyta</taxon>
        <taxon>Spermatophyta</taxon>
        <taxon>Magnoliopsida</taxon>
        <taxon>Magnoliidae</taxon>
        <taxon>Laurales</taxon>
        <taxon>Lauraceae</taxon>
        <taxon>Persea</taxon>
    </lineage>
</organism>
<evidence type="ECO:0000313" key="2">
    <source>
        <dbReference type="Proteomes" id="UP001234297"/>
    </source>
</evidence>
<protein>
    <submittedName>
        <fullName evidence="1">Uncharacterized protein</fullName>
    </submittedName>
</protein>
<reference evidence="1 2" key="1">
    <citation type="journal article" date="2022" name="Hortic Res">
        <title>A haplotype resolved chromosomal level avocado genome allows analysis of novel avocado genes.</title>
        <authorList>
            <person name="Nath O."/>
            <person name="Fletcher S.J."/>
            <person name="Hayward A."/>
            <person name="Shaw L.M."/>
            <person name="Masouleh A.K."/>
            <person name="Furtado A."/>
            <person name="Henry R.J."/>
            <person name="Mitter N."/>
        </authorList>
    </citation>
    <scope>NUCLEOTIDE SEQUENCE [LARGE SCALE GENOMIC DNA]</scope>
    <source>
        <strain evidence="2">cv. Hass</strain>
    </source>
</reference>
<accession>A0ACC2M6A0</accession>
<dbReference type="Proteomes" id="UP001234297">
    <property type="component" value="Chromosome 5"/>
</dbReference>
<sequence length="215" mass="23558">MESNGAFNLFYSYPRRELKELDLISQLDLGSGYESDELDCTLKLGPPSADRGKRPRIDVQPNNIHATPPPQTHGVANGAFGYYNISMGNVGASSMNWAPMNPSGYYYGSSSSAAVPAIPNVYNSEYARYQTINADMLPMRRPFPFIGNDRICAVCGSPATQLWRNIDSRGAKLSLCNACGNRFKEEERMANGYPYNGARARRAVPNGTGTPTNRA</sequence>
<evidence type="ECO:0000313" key="1">
    <source>
        <dbReference type="EMBL" id="KAJ8640851.1"/>
    </source>
</evidence>
<name>A0ACC2M6A0_PERAE</name>
<gene>
    <name evidence="1" type="ORF">MRB53_017545</name>
</gene>
<comment type="caution">
    <text evidence="1">The sequence shown here is derived from an EMBL/GenBank/DDBJ whole genome shotgun (WGS) entry which is preliminary data.</text>
</comment>
<dbReference type="EMBL" id="CM056813">
    <property type="protein sequence ID" value="KAJ8640851.1"/>
    <property type="molecule type" value="Genomic_DNA"/>
</dbReference>
<keyword evidence="2" id="KW-1185">Reference proteome</keyword>